<dbReference type="InterPro" id="IPR010982">
    <property type="entry name" value="Lambda_DNA-bd_dom_sf"/>
</dbReference>
<dbReference type="KEGG" id="ten:LPB136_04310"/>
<dbReference type="PROSITE" id="PS50943">
    <property type="entry name" value="HTH_CROC1"/>
    <property type="match status" value="1"/>
</dbReference>
<dbReference type="Gene3D" id="1.10.260.40">
    <property type="entry name" value="lambda repressor-like DNA-binding domains"/>
    <property type="match status" value="1"/>
</dbReference>
<gene>
    <name evidence="2" type="ORF">LPB136_04310</name>
</gene>
<evidence type="ECO:0000313" key="3">
    <source>
        <dbReference type="Proteomes" id="UP000181898"/>
    </source>
</evidence>
<dbReference type="Proteomes" id="UP000181898">
    <property type="component" value="Chromosome"/>
</dbReference>
<proteinExistence type="predicted"/>
<dbReference type="CDD" id="cd00093">
    <property type="entry name" value="HTH_XRE"/>
    <property type="match status" value="1"/>
</dbReference>
<dbReference type="GO" id="GO:0003677">
    <property type="term" value="F:DNA binding"/>
    <property type="evidence" value="ECO:0007669"/>
    <property type="project" value="InterPro"/>
</dbReference>
<dbReference type="EMBL" id="CP018155">
    <property type="protein sequence ID" value="APG64635.1"/>
    <property type="molecule type" value="Genomic_DNA"/>
</dbReference>
<sequence>MNKFGDLIRFKREEQEMLLRHLSAELDIDTAMLSKIERGEKTAKREHIQTLAKLFKLDYNELFSLWLADQVFQLVENEEQALRALKIAEKELKSITMKKD</sequence>
<name>A0A1L3JHM0_9FLAO</name>
<feature type="domain" description="HTH cro/C1-type" evidence="1">
    <location>
        <begin position="8"/>
        <end position="62"/>
    </location>
</feature>
<accession>A0A1L3JHM0</accession>
<dbReference type="InterPro" id="IPR001387">
    <property type="entry name" value="Cro/C1-type_HTH"/>
</dbReference>
<dbReference type="Pfam" id="PF01381">
    <property type="entry name" value="HTH_3"/>
    <property type="match status" value="1"/>
</dbReference>
<dbReference type="RefSeq" id="WP_072554960.1">
    <property type="nucleotide sequence ID" value="NZ_CP018155.1"/>
</dbReference>
<dbReference type="SUPFAM" id="SSF47413">
    <property type="entry name" value="lambda repressor-like DNA-binding domains"/>
    <property type="match status" value="1"/>
</dbReference>
<dbReference type="STRING" id="1850252.LPB136_04310"/>
<dbReference type="AlphaFoldDB" id="A0A1L3JHM0"/>
<evidence type="ECO:0000259" key="1">
    <source>
        <dbReference type="PROSITE" id="PS50943"/>
    </source>
</evidence>
<protein>
    <recommendedName>
        <fullName evidence="1">HTH cro/C1-type domain-containing protein</fullName>
    </recommendedName>
</protein>
<reference evidence="2" key="1">
    <citation type="submission" date="2016-11" db="EMBL/GenBank/DDBJ databases">
        <title>Tenacibaculum sp. LPB0136, isolated from marine environment.</title>
        <authorList>
            <person name="Kim E."/>
            <person name="Yi H."/>
        </authorList>
    </citation>
    <scope>NUCLEOTIDE SEQUENCE [LARGE SCALE GENOMIC DNA]</scope>
    <source>
        <strain evidence="2">LPB0136</strain>
    </source>
</reference>
<keyword evidence="3" id="KW-1185">Reference proteome</keyword>
<dbReference type="OrthoDB" id="4762426at2"/>
<dbReference type="REBASE" id="173527">
    <property type="entry name" value="C.Tsp136ORF4310P"/>
</dbReference>
<evidence type="ECO:0000313" key="2">
    <source>
        <dbReference type="EMBL" id="APG64635.1"/>
    </source>
</evidence>
<dbReference type="SMART" id="SM00530">
    <property type="entry name" value="HTH_XRE"/>
    <property type="match status" value="1"/>
</dbReference>
<organism evidence="2 3">
    <name type="scientific">Tenacibaculum todarodis</name>
    <dbReference type="NCBI Taxonomy" id="1850252"/>
    <lineage>
        <taxon>Bacteria</taxon>
        <taxon>Pseudomonadati</taxon>
        <taxon>Bacteroidota</taxon>
        <taxon>Flavobacteriia</taxon>
        <taxon>Flavobacteriales</taxon>
        <taxon>Flavobacteriaceae</taxon>
        <taxon>Tenacibaculum</taxon>
    </lineage>
</organism>